<dbReference type="EMBL" id="MFNF01000015">
    <property type="protein sequence ID" value="OGH03518.1"/>
    <property type="molecule type" value="Genomic_DNA"/>
</dbReference>
<evidence type="ECO:0000313" key="3">
    <source>
        <dbReference type="Proteomes" id="UP000177583"/>
    </source>
</evidence>
<proteinExistence type="predicted"/>
<dbReference type="GO" id="GO:0005975">
    <property type="term" value="P:carbohydrate metabolic process"/>
    <property type="evidence" value="ECO:0007669"/>
    <property type="project" value="InterPro"/>
</dbReference>
<dbReference type="Proteomes" id="UP000177583">
    <property type="component" value="Unassembled WGS sequence"/>
</dbReference>
<dbReference type="AlphaFoldDB" id="A0A1F6GZE9"/>
<dbReference type="PANTHER" id="PTHR30105:SF2">
    <property type="entry name" value="DIVERGENT POLYSACCHARIDE DEACETYLASE SUPERFAMILY"/>
    <property type="match status" value="1"/>
</dbReference>
<dbReference type="InterPro" id="IPR006837">
    <property type="entry name" value="Divergent_DAC"/>
</dbReference>
<gene>
    <name evidence="2" type="ORF">A2557_01020</name>
</gene>
<evidence type="ECO:0000256" key="1">
    <source>
        <dbReference type="SAM" id="Phobius"/>
    </source>
</evidence>
<evidence type="ECO:0000313" key="2">
    <source>
        <dbReference type="EMBL" id="OGH03518.1"/>
    </source>
</evidence>
<dbReference type="Pfam" id="PF04748">
    <property type="entry name" value="Polysacc_deac_2"/>
    <property type="match status" value="1"/>
</dbReference>
<dbReference type="Gene3D" id="3.20.20.370">
    <property type="entry name" value="Glycoside hydrolase/deacetylase"/>
    <property type="match status" value="1"/>
</dbReference>
<keyword evidence="1" id="KW-0812">Transmembrane</keyword>
<dbReference type="InterPro" id="IPR011330">
    <property type="entry name" value="Glyco_hydro/deAcase_b/a-brl"/>
</dbReference>
<evidence type="ECO:0008006" key="4">
    <source>
        <dbReference type="Google" id="ProtNLM"/>
    </source>
</evidence>
<keyword evidence="1" id="KW-0472">Membrane</keyword>
<comment type="caution">
    <text evidence="2">The sequence shown here is derived from an EMBL/GenBank/DDBJ whole genome shotgun (WGS) entry which is preliminary data.</text>
</comment>
<reference evidence="2 3" key="1">
    <citation type="journal article" date="2016" name="Nat. Commun.">
        <title>Thousands of microbial genomes shed light on interconnected biogeochemical processes in an aquifer system.</title>
        <authorList>
            <person name="Anantharaman K."/>
            <person name="Brown C.T."/>
            <person name="Hug L.A."/>
            <person name="Sharon I."/>
            <person name="Castelle C.J."/>
            <person name="Probst A.J."/>
            <person name="Thomas B.C."/>
            <person name="Singh A."/>
            <person name="Wilkins M.J."/>
            <person name="Karaoz U."/>
            <person name="Brodie E.L."/>
            <person name="Williams K.H."/>
            <person name="Hubbard S.S."/>
            <person name="Banfield J.F."/>
        </authorList>
    </citation>
    <scope>NUCLEOTIDE SEQUENCE [LARGE SCALE GENOMIC DNA]</scope>
</reference>
<keyword evidence="1" id="KW-1133">Transmembrane helix</keyword>
<protein>
    <recommendedName>
        <fullName evidence="4">Divergent polysaccharide deacetylase family protein</fullName>
    </recommendedName>
</protein>
<accession>A0A1F6GZE9</accession>
<feature type="transmembrane region" description="Helical" evidence="1">
    <location>
        <begin position="20"/>
        <end position="38"/>
    </location>
</feature>
<dbReference type="SUPFAM" id="SSF88713">
    <property type="entry name" value="Glycoside hydrolase/deacetylase"/>
    <property type="match status" value="1"/>
</dbReference>
<organism evidence="2 3">
    <name type="scientific">Candidatus Lambdaproteobacteria bacterium RIFOXYD2_FULL_56_26</name>
    <dbReference type="NCBI Taxonomy" id="1817773"/>
    <lineage>
        <taxon>Bacteria</taxon>
        <taxon>Pseudomonadati</taxon>
        <taxon>Pseudomonadota</taxon>
        <taxon>Candidatus Lambdaproteobacteria</taxon>
    </lineage>
</organism>
<dbReference type="PANTHER" id="PTHR30105">
    <property type="entry name" value="UNCHARACTERIZED YIBQ-RELATED"/>
    <property type="match status" value="1"/>
</dbReference>
<name>A0A1F6GZE9_9PROT</name>
<sequence length="416" mass="44931">MLPAKAPFLSFKTRWANPQLFQAALGMLALGLGLLFLWGRNPDFPSDLPSAQTLDIREESYQAQKDFTNRLSGFLREGHGGLLLVKETDRVASVEGMVGHGYVTYLQKYNKINEKQLFALTQEFAGKEGLGVKVHKLAPKYGATKLPSYEFDFLKEGELWVRVEAQLGAQAKVPGQPDTLAQPALPGSAPVVAPGSARLVVIIDDMGQNLSSFSQFSSLSKELTFSVLPQLPYSQRVAEAAHQLGAEVMLHLPMEPVAYPKNNPGAGALMVSDGLSFLAQKLKADLDSVPYAVGVNNHMGSAFTKNQPGMALVMQALAERGLFYLDSRTSASEVALGEAQRFGIPFFSRQVFLDEVPGEEAAKAALEKAITLALKEGTAVAIGHPRPETLAALKALLPQLKERGVTLVRASSLQKS</sequence>
<dbReference type="CDD" id="cd10936">
    <property type="entry name" value="CE4_DAC2"/>
    <property type="match status" value="1"/>
</dbReference>